<gene>
    <name evidence="1" type="ORF">DZC73_04280</name>
</gene>
<reference evidence="1 2" key="2">
    <citation type="submission" date="2018-12" db="EMBL/GenBank/DDBJ databases">
        <title>Rhizobacter gummiphilus sp. nov., a rubber-degrading bacterium isolated from the soil of a botanical garden in Japan.</title>
        <authorList>
            <person name="Shunsuke S.S."/>
        </authorList>
    </citation>
    <scope>NUCLEOTIDE SEQUENCE [LARGE SCALE GENOMIC DNA]</scope>
    <source>
        <strain evidence="1 2">S-16</strain>
    </source>
</reference>
<proteinExistence type="predicted"/>
<keyword evidence="2" id="KW-1185">Reference proteome</keyword>
<dbReference type="EMBL" id="QUSW01000001">
    <property type="protein sequence ID" value="RQP26257.1"/>
    <property type="molecule type" value="Genomic_DNA"/>
</dbReference>
<evidence type="ECO:0000313" key="1">
    <source>
        <dbReference type="EMBL" id="RQP26257.1"/>
    </source>
</evidence>
<name>A0A3N7HVD0_9BURK</name>
<organism evidence="1 2">
    <name type="scientific">Piscinibacter terrae</name>
    <dbReference type="NCBI Taxonomy" id="2496871"/>
    <lineage>
        <taxon>Bacteria</taxon>
        <taxon>Pseudomonadati</taxon>
        <taxon>Pseudomonadota</taxon>
        <taxon>Betaproteobacteria</taxon>
        <taxon>Burkholderiales</taxon>
        <taxon>Sphaerotilaceae</taxon>
        <taxon>Piscinibacter</taxon>
    </lineage>
</organism>
<evidence type="ECO:0000313" key="2">
    <source>
        <dbReference type="Proteomes" id="UP000267464"/>
    </source>
</evidence>
<dbReference type="Proteomes" id="UP000267464">
    <property type="component" value="Unassembled WGS sequence"/>
</dbReference>
<dbReference type="AlphaFoldDB" id="A0A3N7HVD0"/>
<protein>
    <submittedName>
        <fullName evidence="1">Uncharacterized protein</fullName>
    </submittedName>
</protein>
<accession>A0A3N7HVD0</accession>
<comment type="caution">
    <text evidence="1">The sequence shown here is derived from an EMBL/GenBank/DDBJ whole genome shotgun (WGS) entry which is preliminary data.</text>
</comment>
<reference evidence="1 2" key="1">
    <citation type="submission" date="2018-08" db="EMBL/GenBank/DDBJ databases">
        <authorList>
            <person name="Khan S.A."/>
            <person name="Jeon C.O."/>
            <person name="Chun B.H."/>
            <person name="Jeong S.E."/>
        </authorList>
    </citation>
    <scope>NUCLEOTIDE SEQUENCE [LARGE SCALE GENOMIC DNA]</scope>
    <source>
        <strain evidence="1 2">S-16</strain>
    </source>
</reference>
<sequence length="291" mass="31203">MAFAAPYTASTVPDAAGRAVLSEALSNYAQGAPANMDPAPTIHKNFPQIIEQNFARLNSTTSVTLVNNLTDKELASLARNYDNAVNDLGRAPRLHAVLAYRLDAPHLARLANYFGYAPIYAAIVTVAPEKAVQFDSLANRSAQALGGTRTAQGLGQYLFFTPEEIYLDFRTMPVGSLGATGAAFETGVTLSNGVGAAFFVGWTGGSALGWVLQEYCPDTYDAIGGTVSNMLDRLKDANDDLKKGQIEKSVGDLFGFQSYVYDSLGMGGDDGVTNSWHVYNNYLLSINRSKK</sequence>